<dbReference type="Proteomes" id="UP000199300">
    <property type="component" value="Unassembled WGS sequence"/>
</dbReference>
<dbReference type="Pfam" id="PF03702">
    <property type="entry name" value="AnmK"/>
    <property type="match status" value="1"/>
</dbReference>
<dbReference type="InterPro" id="IPR005338">
    <property type="entry name" value="Anhydro_N_Ac-Mur_kinase"/>
</dbReference>
<feature type="domain" description="ATPase BadF/BadG/BcrA/BcrD type" evidence="2">
    <location>
        <begin position="5"/>
        <end position="259"/>
    </location>
</feature>
<reference evidence="3 4" key="1">
    <citation type="submission" date="2016-10" db="EMBL/GenBank/DDBJ databases">
        <authorList>
            <person name="de Groot N.N."/>
        </authorList>
    </citation>
    <scope>NUCLEOTIDE SEQUENCE [LARGE SCALE GENOMIC DNA]</scope>
    <source>
        <strain evidence="3 4">CGMCC 1.10434</strain>
    </source>
</reference>
<dbReference type="InterPro" id="IPR043129">
    <property type="entry name" value="ATPase_NBD"/>
</dbReference>
<dbReference type="InterPro" id="IPR002731">
    <property type="entry name" value="ATPase_BadF"/>
</dbReference>
<sequence length="679" mass="74989">MAYFIGVDAGGTKTISTAYDSDGTKLNQHQEGFGNIRVNRETALEHITQSIDALIHHYGNETLKGITIGIAGLPDGEQEMLQAHFYSRYLVEVKIVSDYLLAYKSTFADQDGLLVIAGTGFVMYGEASGESVKFGGWGHLLGDIGSGYDLVIRTIKASIDYFEEKSEIPVLMKQILHQLNMQEIEEIKHFIYGSKKDEIAKLAPIVLQHAKEGNQLATQIIKEASEAIADKIRKFIDRKGTSASKLCLTGGILENAPILVDYILADLDKQGIVVELVKAADPTRAVLYYNTKKQINNQGKYAVGLMSGTSLDGIDTVLCRISGVDHNTSIEVVDFQTYPYTLSVKEKVERMVSGDHIRVSELSSLNFELSYEYSNCVKEICQQNQLNTRDLFYVASHGQTVFHEAELADRQQRSTLQLGEPAVIAYQTEATVVSNFRAKDVAANGEGAPLVPFSEYVLYTSDKTRILLNIGGISNLTLIPAAGSLDALIGFDTGPGNMMINEAMQLLFNYEYDDQGKIAETGELIEPMLEELMSHWFIDKAPPKSTGRDEFGKVYTEQMVNKYLDNNPADIVHTLTRFTARSIGKHIIEFLQIKHSIDELIVSGGGTHNHTLIRYLQNELAPEGIKVLTQEDLGFSSDAKEAIAFVILGNQTMHKRHSNVPAVTGANRHTVLGSVTYPD</sequence>
<accession>A0A1H8QRP4</accession>
<dbReference type="NCBIfam" id="NF007142">
    <property type="entry name" value="PRK09585.2-1"/>
    <property type="match status" value="1"/>
</dbReference>
<dbReference type="GO" id="GO:0016773">
    <property type="term" value="F:phosphotransferase activity, alcohol group as acceptor"/>
    <property type="evidence" value="ECO:0007669"/>
    <property type="project" value="UniProtKB-UniRule"/>
</dbReference>
<name>A0A1H8QRP4_9BACI</name>
<dbReference type="GO" id="GO:0005524">
    <property type="term" value="F:ATP binding"/>
    <property type="evidence" value="ECO:0007669"/>
    <property type="project" value="UniProtKB-UniRule"/>
</dbReference>
<dbReference type="EMBL" id="FODJ01000009">
    <property type="protein sequence ID" value="SEO56687.1"/>
    <property type="molecule type" value="Genomic_DNA"/>
</dbReference>
<keyword evidence="1" id="KW-0808">Transferase</keyword>
<dbReference type="AlphaFoldDB" id="A0A1H8QRP4"/>
<dbReference type="CDD" id="cd24007">
    <property type="entry name" value="ASKHA_NBD_eukNAGK-like"/>
    <property type="match status" value="1"/>
</dbReference>
<organism evidence="3 4">
    <name type="scientific">Amphibacillus marinus</name>
    <dbReference type="NCBI Taxonomy" id="872970"/>
    <lineage>
        <taxon>Bacteria</taxon>
        <taxon>Bacillati</taxon>
        <taxon>Bacillota</taxon>
        <taxon>Bacilli</taxon>
        <taxon>Bacillales</taxon>
        <taxon>Bacillaceae</taxon>
        <taxon>Amphibacillus</taxon>
    </lineage>
</organism>
<keyword evidence="1 3" id="KW-0418">Kinase</keyword>
<dbReference type="STRING" id="872970.SAMN04488134_10920"/>
<keyword evidence="1" id="KW-0119">Carbohydrate metabolism</keyword>
<dbReference type="PANTHER" id="PTHR30605">
    <property type="entry name" value="ANHYDRO-N-ACETYLMURAMIC ACID KINASE"/>
    <property type="match status" value="1"/>
</dbReference>
<keyword evidence="4" id="KW-1185">Reference proteome</keyword>
<comment type="function">
    <text evidence="1">Catalyzes the specific phosphorylation of 1,6-anhydro-N-acetylmuramic acid (anhMurNAc) with the simultaneous cleavage of the 1,6-anhydro ring, generating MurNAc-6-P. Is required for the utilization of anhMurNAc either imported from the medium or derived from its own cell wall murein, and thus plays a role in cell wall recycling.</text>
</comment>
<proteinExistence type="inferred from homology"/>
<evidence type="ECO:0000256" key="1">
    <source>
        <dbReference type="HAMAP-Rule" id="MF_01270"/>
    </source>
</evidence>
<comment type="similarity">
    <text evidence="1">Belongs to the anhydro-N-acetylmuramic acid kinase family.</text>
</comment>
<dbReference type="RefSeq" id="WP_177178290.1">
    <property type="nucleotide sequence ID" value="NZ_FODJ01000009.1"/>
</dbReference>
<dbReference type="NCBIfam" id="NF007148">
    <property type="entry name" value="PRK09585.3-2"/>
    <property type="match status" value="1"/>
</dbReference>
<keyword evidence="1" id="KW-0547">Nucleotide-binding</keyword>
<evidence type="ECO:0000259" key="2">
    <source>
        <dbReference type="Pfam" id="PF01869"/>
    </source>
</evidence>
<dbReference type="SUPFAM" id="SSF53067">
    <property type="entry name" value="Actin-like ATPase domain"/>
    <property type="match status" value="3"/>
</dbReference>
<dbReference type="Pfam" id="PF01869">
    <property type="entry name" value="BcrAD_BadFG"/>
    <property type="match status" value="1"/>
</dbReference>
<dbReference type="GO" id="GO:0097175">
    <property type="term" value="P:1,6-anhydro-N-acetyl-beta-muramic acid catabolic process"/>
    <property type="evidence" value="ECO:0007669"/>
    <property type="project" value="UniProtKB-UniRule"/>
</dbReference>
<dbReference type="Gene3D" id="3.30.420.40">
    <property type="match status" value="4"/>
</dbReference>
<feature type="binding site" evidence="1">
    <location>
        <begin position="308"/>
        <end position="315"/>
    </location>
    <ligand>
        <name>ATP</name>
        <dbReference type="ChEBI" id="CHEBI:30616"/>
    </ligand>
</feature>
<protein>
    <recommendedName>
        <fullName evidence="1">Anhydro-N-acetylmuramic acid kinase</fullName>
        <ecNumber evidence="1">2.7.1.170</ecNumber>
    </recommendedName>
    <alternativeName>
        <fullName evidence="1">AnhMurNAc kinase</fullName>
    </alternativeName>
</protein>
<keyword evidence="1" id="KW-0067">ATP-binding</keyword>
<dbReference type="GO" id="GO:0009254">
    <property type="term" value="P:peptidoglycan turnover"/>
    <property type="evidence" value="ECO:0007669"/>
    <property type="project" value="UniProtKB-UniRule"/>
</dbReference>
<dbReference type="GO" id="GO:0006040">
    <property type="term" value="P:amino sugar metabolic process"/>
    <property type="evidence" value="ECO:0007669"/>
    <property type="project" value="InterPro"/>
</dbReference>
<dbReference type="CDD" id="cd24050">
    <property type="entry name" value="ASKHA_NBD_ANMK"/>
    <property type="match status" value="1"/>
</dbReference>
<dbReference type="PANTHER" id="PTHR30605:SF0">
    <property type="entry name" value="ANHYDRO-N-ACETYLMURAMIC ACID KINASE"/>
    <property type="match status" value="1"/>
</dbReference>
<gene>
    <name evidence="1" type="primary">anmK</name>
    <name evidence="3" type="ORF">SAMN04488134_10920</name>
</gene>
<comment type="pathway">
    <text evidence="1">Cell wall biogenesis; peptidoglycan recycling.</text>
</comment>
<dbReference type="HAMAP" id="MF_01270">
    <property type="entry name" value="AnhMurNAc_kinase"/>
    <property type="match status" value="1"/>
</dbReference>
<dbReference type="GO" id="GO:0016301">
    <property type="term" value="F:kinase activity"/>
    <property type="evidence" value="ECO:0007669"/>
    <property type="project" value="UniProtKB-KW"/>
</dbReference>
<evidence type="ECO:0000313" key="3">
    <source>
        <dbReference type="EMBL" id="SEO56687.1"/>
    </source>
</evidence>
<dbReference type="UniPathway" id="UPA00343"/>
<dbReference type="EC" id="2.7.1.170" evidence="1"/>
<comment type="catalytic activity">
    <reaction evidence="1">
        <text>1,6-anhydro-N-acetyl-beta-muramate + ATP + H2O = N-acetyl-D-muramate 6-phosphate + ADP + H(+)</text>
        <dbReference type="Rhea" id="RHEA:24952"/>
        <dbReference type="ChEBI" id="CHEBI:15377"/>
        <dbReference type="ChEBI" id="CHEBI:15378"/>
        <dbReference type="ChEBI" id="CHEBI:30616"/>
        <dbReference type="ChEBI" id="CHEBI:58690"/>
        <dbReference type="ChEBI" id="CHEBI:58722"/>
        <dbReference type="ChEBI" id="CHEBI:456216"/>
        <dbReference type="EC" id="2.7.1.170"/>
    </reaction>
</comment>
<dbReference type="UniPathway" id="UPA00544"/>
<evidence type="ECO:0000313" key="4">
    <source>
        <dbReference type="Proteomes" id="UP000199300"/>
    </source>
</evidence>
<comment type="pathway">
    <text evidence="1">Amino-sugar metabolism; 1,6-anhydro-N-acetylmuramate degradation.</text>
</comment>